<dbReference type="EMBL" id="QUNO01000001">
    <property type="protein sequence ID" value="REH55905.1"/>
    <property type="molecule type" value="Genomic_DNA"/>
</dbReference>
<comment type="caution">
    <text evidence="2">The sequence shown here is derived from an EMBL/GenBank/DDBJ whole genome shotgun (WGS) entry which is preliminary data.</text>
</comment>
<reference evidence="2 3" key="1">
    <citation type="submission" date="2018-08" db="EMBL/GenBank/DDBJ databases">
        <title>Genomic Encyclopedia of Archaeal and Bacterial Type Strains, Phase II (KMG-II): from individual species to whole genera.</title>
        <authorList>
            <person name="Goeker M."/>
        </authorList>
    </citation>
    <scope>NUCLEOTIDE SEQUENCE [LARGE SCALE GENOMIC DNA]</scope>
    <source>
        <strain evidence="2 3">DSM 45791</strain>
    </source>
</reference>
<keyword evidence="3" id="KW-1185">Reference proteome</keyword>
<sequence length="709" mass="74960">MDLVGRARELRDLTQALDRAVAGHGDVLVLTGPRGAGTTALADAAVDLARERGMAVLRAGGRLMWTQVARDRGVPDEAVAPLLASPGPLDLDDVARRLVSAEPLLIVADDVDRSGGVDLLAVLAGRVGAGRTVVVATARGSVGVGREVAVRGLSEDELAQVMPSSQALWIASRGLPGIARELSAFGDSLVDIALNSLSANEFLEVDVALVRLLELAVSRSTGAVRARLLARLARELVGDASSCDRRRELITEAGRLADADPEVLDAQLFALWDPLAAQDRIEVGRRIATLADSDAVQRKGLFWQFIGLMELGQVGAAESVLAVFTRSAEAAGDGPDIVMALSRQAMLAALRGRFADATRLVSEFVALGMRFGVPDTQRLAGTILGGMIGDPTRLAEGVELMTAMARRFPGHFFEATTAAILVVLGRLDEAAAELHRVLPAVLAGTGPRWLAAMADLSCAAVATADVEAASPLYKGLLPFAGRLVVWAGANTVREPVSYWLGRLANVLGLPAVDHLRSAIALATEIGALPALERAEEALSRETAPSAEEWHLRRDGDYWLLTAGPEHARLDDRRGLRYLHALLSSPGKEIPALDLAAGGPGLAAVSTTPLLDETALRAYRSRLGLLSDDDPERAFILDELRRATGLGGRPRSASAEAERARVNVTRTLRAALDRIAAQAPRAAAHLQASIRTGLACRYDPGPGGPVRWRV</sequence>
<name>A0A3E0ICJ8_9PSEU</name>
<evidence type="ECO:0000313" key="2">
    <source>
        <dbReference type="EMBL" id="REH55905.1"/>
    </source>
</evidence>
<dbReference type="SUPFAM" id="SSF52540">
    <property type="entry name" value="P-loop containing nucleoside triphosphate hydrolases"/>
    <property type="match status" value="1"/>
</dbReference>
<protein>
    <submittedName>
        <fullName evidence="2">AAA ATPase-like protein</fullName>
    </submittedName>
</protein>
<organism evidence="2 3">
    <name type="scientific">Kutzneria buriramensis</name>
    <dbReference type="NCBI Taxonomy" id="1045776"/>
    <lineage>
        <taxon>Bacteria</taxon>
        <taxon>Bacillati</taxon>
        <taxon>Actinomycetota</taxon>
        <taxon>Actinomycetes</taxon>
        <taxon>Pseudonocardiales</taxon>
        <taxon>Pseudonocardiaceae</taxon>
        <taxon>Kutzneria</taxon>
    </lineage>
</organism>
<dbReference type="Pfam" id="PF13191">
    <property type="entry name" value="AAA_16"/>
    <property type="match status" value="1"/>
</dbReference>
<dbReference type="InterPro" id="IPR027417">
    <property type="entry name" value="P-loop_NTPase"/>
</dbReference>
<dbReference type="InterPro" id="IPR041664">
    <property type="entry name" value="AAA_16"/>
</dbReference>
<dbReference type="AlphaFoldDB" id="A0A3E0ICJ8"/>
<dbReference type="Gene3D" id="3.40.50.300">
    <property type="entry name" value="P-loop containing nucleotide triphosphate hydrolases"/>
    <property type="match status" value="1"/>
</dbReference>
<dbReference type="Proteomes" id="UP000256269">
    <property type="component" value="Unassembled WGS sequence"/>
</dbReference>
<proteinExistence type="predicted"/>
<gene>
    <name evidence="2" type="ORF">BCF44_101933</name>
</gene>
<evidence type="ECO:0000259" key="1">
    <source>
        <dbReference type="Pfam" id="PF13191"/>
    </source>
</evidence>
<feature type="domain" description="Orc1-like AAA ATPase" evidence="1">
    <location>
        <begin position="3"/>
        <end position="134"/>
    </location>
</feature>
<accession>A0A3E0ICJ8</accession>
<dbReference type="RefSeq" id="WP_116172729.1">
    <property type="nucleotide sequence ID" value="NZ_CP144375.1"/>
</dbReference>
<dbReference type="OrthoDB" id="134712at2"/>
<evidence type="ECO:0000313" key="3">
    <source>
        <dbReference type="Proteomes" id="UP000256269"/>
    </source>
</evidence>